<keyword evidence="2" id="KW-1185">Reference proteome</keyword>
<dbReference type="AlphaFoldDB" id="A8NI53"/>
<dbReference type="VEuPathDB" id="FungiDB:CC1G_01587"/>
<evidence type="ECO:0000313" key="2">
    <source>
        <dbReference type="Proteomes" id="UP000001861"/>
    </source>
</evidence>
<organism evidence="1 2">
    <name type="scientific">Coprinopsis cinerea (strain Okayama-7 / 130 / ATCC MYA-4618 / FGSC 9003)</name>
    <name type="common">Inky cap fungus</name>
    <name type="synonym">Hormographiella aspergillata</name>
    <dbReference type="NCBI Taxonomy" id="240176"/>
    <lineage>
        <taxon>Eukaryota</taxon>
        <taxon>Fungi</taxon>
        <taxon>Dikarya</taxon>
        <taxon>Basidiomycota</taxon>
        <taxon>Agaricomycotina</taxon>
        <taxon>Agaricomycetes</taxon>
        <taxon>Agaricomycetidae</taxon>
        <taxon>Agaricales</taxon>
        <taxon>Agaricineae</taxon>
        <taxon>Psathyrellaceae</taxon>
        <taxon>Coprinopsis</taxon>
    </lineage>
</organism>
<dbReference type="RefSeq" id="XP_001833910.2">
    <property type="nucleotide sequence ID" value="XM_001833858.2"/>
</dbReference>
<sequence>MVWNAPVKLTEGVEEAWKPTINFPWWIIFVGDALYGYLMTMRASRAAAAVLSKMYKRADIEAQFYPEQNALQLYYYSNFTKQPNSSAHFKHNIEPTPIDVGGWYVINIWQDTTRVLTNVNNDIYLRDYNEGDQHQIFYATRDAENRLGFVCVGTNKRMGRNRYENVKCEDPPSEQGSWQAFYIEDESDGSRKMSMTIYDNLTPMAYASDSGGQYLTLSSDGNLRFGFTRVGPPS</sequence>
<dbReference type="OrthoDB" id="3177321at2759"/>
<dbReference type="HOGENOM" id="CLU_1184945_0_0_1"/>
<accession>A8NI53</accession>
<dbReference type="KEGG" id="cci:CC1G_01587"/>
<gene>
    <name evidence="1" type="ORF">CC1G_01587</name>
</gene>
<protein>
    <submittedName>
        <fullName evidence="1">Uncharacterized protein</fullName>
    </submittedName>
</protein>
<dbReference type="EMBL" id="AACS02000010">
    <property type="protein sequence ID" value="EAU87940.2"/>
    <property type="molecule type" value="Genomic_DNA"/>
</dbReference>
<dbReference type="GeneID" id="6010414"/>
<dbReference type="SUPFAM" id="SSF50370">
    <property type="entry name" value="Ricin B-like lectins"/>
    <property type="match status" value="1"/>
</dbReference>
<comment type="caution">
    <text evidence="1">The sequence shown here is derived from an EMBL/GenBank/DDBJ whole genome shotgun (WGS) entry which is preliminary data.</text>
</comment>
<dbReference type="STRING" id="240176.A8NI53"/>
<proteinExistence type="predicted"/>
<dbReference type="InterPro" id="IPR035992">
    <property type="entry name" value="Ricin_B-like_lectins"/>
</dbReference>
<evidence type="ECO:0000313" key="1">
    <source>
        <dbReference type="EMBL" id="EAU87940.2"/>
    </source>
</evidence>
<name>A8NI53_COPC7</name>
<dbReference type="InParanoid" id="A8NI53"/>
<dbReference type="Proteomes" id="UP000001861">
    <property type="component" value="Unassembled WGS sequence"/>
</dbReference>
<reference evidence="1 2" key="1">
    <citation type="journal article" date="2010" name="Proc. Natl. Acad. Sci. U.S.A.">
        <title>Insights into evolution of multicellular fungi from the assembled chromosomes of the mushroom Coprinopsis cinerea (Coprinus cinereus).</title>
        <authorList>
            <person name="Stajich J.E."/>
            <person name="Wilke S.K."/>
            <person name="Ahren D."/>
            <person name="Au C.H."/>
            <person name="Birren B.W."/>
            <person name="Borodovsky M."/>
            <person name="Burns C."/>
            <person name="Canback B."/>
            <person name="Casselton L.A."/>
            <person name="Cheng C.K."/>
            <person name="Deng J."/>
            <person name="Dietrich F.S."/>
            <person name="Fargo D.C."/>
            <person name="Farman M.L."/>
            <person name="Gathman A.C."/>
            <person name="Goldberg J."/>
            <person name="Guigo R."/>
            <person name="Hoegger P.J."/>
            <person name="Hooker J.B."/>
            <person name="Huggins A."/>
            <person name="James T.Y."/>
            <person name="Kamada T."/>
            <person name="Kilaru S."/>
            <person name="Kodira C."/>
            <person name="Kues U."/>
            <person name="Kupfer D."/>
            <person name="Kwan H.S."/>
            <person name="Lomsadze A."/>
            <person name="Li W."/>
            <person name="Lilly W.W."/>
            <person name="Ma L.J."/>
            <person name="Mackey A.J."/>
            <person name="Manning G."/>
            <person name="Martin F."/>
            <person name="Muraguchi H."/>
            <person name="Natvig D.O."/>
            <person name="Palmerini H."/>
            <person name="Ramesh M.A."/>
            <person name="Rehmeyer C.J."/>
            <person name="Roe B.A."/>
            <person name="Shenoy N."/>
            <person name="Stanke M."/>
            <person name="Ter-Hovhannisyan V."/>
            <person name="Tunlid A."/>
            <person name="Velagapudi R."/>
            <person name="Vision T.J."/>
            <person name="Zeng Q."/>
            <person name="Zolan M.E."/>
            <person name="Pukkila P.J."/>
        </authorList>
    </citation>
    <scope>NUCLEOTIDE SEQUENCE [LARGE SCALE GENOMIC DNA]</scope>
    <source>
        <strain evidence="2">Okayama-7 / 130 / ATCC MYA-4618 / FGSC 9003</strain>
    </source>
</reference>